<feature type="region of interest" description="Disordered" evidence="1">
    <location>
        <begin position="412"/>
        <end position="448"/>
    </location>
</feature>
<proteinExistence type="predicted"/>
<evidence type="ECO:0000313" key="4">
    <source>
        <dbReference type="Proteomes" id="UP001189429"/>
    </source>
</evidence>
<gene>
    <name evidence="3" type="ORF">PCOR1329_LOCUS69828</name>
</gene>
<protein>
    <submittedName>
        <fullName evidence="3">Uncharacterized protein</fullName>
    </submittedName>
</protein>
<reference evidence="3" key="1">
    <citation type="submission" date="2023-10" db="EMBL/GenBank/DDBJ databases">
        <authorList>
            <person name="Chen Y."/>
            <person name="Shah S."/>
            <person name="Dougan E. K."/>
            <person name="Thang M."/>
            <person name="Chan C."/>
        </authorList>
    </citation>
    <scope>NUCLEOTIDE SEQUENCE [LARGE SCALE GENOMIC DNA]</scope>
</reference>
<feature type="non-terminal residue" evidence="3">
    <location>
        <position position="1"/>
    </location>
</feature>
<evidence type="ECO:0000256" key="1">
    <source>
        <dbReference type="SAM" id="MobiDB-lite"/>
    </source>
</evidence>
<keyword evidence="4" id="KW-1185">Reference proteome</keyword>
<name>A0ABN9WV55_9DINO</name>
<feature type="transmembrane region" description="Helical" evidence="2">
    <location>
        <begin position="367"/>
        <end position="386"/>
    </location>
</feature>
<keyword evidence="2" id="KW-0472">Membrane</keyword>
<accession>A0ABN9WV55</accession>
<dbReference type="Proteomes" id="UP001189429">
    <property type="component" value="Unassembled WGS sequence"/>
</dbReference>
<sequence length="542" mass="54719">GAGAAPGAAAPASGRGGGAAREALAAVCGGDEWYCAYLDCGLEETQQICLCSCATTTTATSATVSATTGTVTSGTLTGTLTPTATTLSTTATGSATSITTWVTTVSATGTRTVTPTSSVTTIKTTVTKTVISTTSSTGTATTTEEWYCGMVNCGMPEAMEKCPNTCMAIPTTATATSSPIRTTTTSPAAVATTNVSPTPTTTTTTAPAAVAVLIGGFSLFLSEPADFARAFDQGDSAVSAALASGIAAVLPTATPDDVEITSVVFEGRLLSTAAGVEAGAGSAGVQVSFEATLPAASALAAGLSAHEFLQAGDALETNLALELAQGARNFTVFGVSVLEATLAYVAVAGTTTASDSATYRAPSYNKMLAVLISLCVAVFCVFCFCVRQSRGCGRKRKKGGCGISDPSDVPAVPSGLARVQPSPITPLEGADPCPPQPPLSSRMQPLGSRHDSAQAVQLQLAPGEAEGDEAIAGFGCCKVASLGVWGQPSSVQEVPKAPVSTWRLKLGEVATFEGVWDGPWSEQRPTTESSSLNILEVTYEYR</sequence>
<comment type="caution">
    <text evidence="3">The sequence shown here is derived from an EMBL/GenBank/DDBJ whole genome shotgun (WGS) entry which is preliminary data.</text>
</comment>
<keyword evidence="2" id="KW-1133">Transmembrane helix</keyword>
<dbReference type="EMBL" id="CAUYUJ010019182">
    <property type="protein sequence ID" value="CAK0889233.1"/>
    <property type="molecule type" value="Genomic_DNA"/>
</dbReference>
<evidence type="ECO:0000256" key="2">
    <source>
        <dbReference type="SAM" id="Phobius"/>
    </source>
</evidence>
<evidence type="ECO:0000313" key="3">
    <source>
        <dbReference type="EMBL" id="CAK0889233.1"/>
    </source>
</evidence>
<organism evidence="3 4">
    <name type="scientific">Prorocentrum cordatum</name>
    <dbReference type="NCBI Taxonomy" id="2364126"/>
    <lineage>
        <taxon>Eukaryota</taxon>
        <taxon>Sar</taxon>
        <taxon>Alveolata</taxon>
        <taxon>Dinophyceae</taxon>
        <taxon>Prorocentrales</taxon>
        <taxon>Prorocentraceae</taxon>
        <taxon>Prorocentrum</taxon>
    </lineage>
</organism>
<keyword evidence="2" id="KW-0812">Transmembrane</keyword>